<organism evidence="2 3">
    <name type="scientific">Malurus cyaneus samueli</name>
    <dbReference type="NCBI Taxonomy" id="2593467"/>
    <lineage>
        <taxon>Eukaryota</taxon>
        <taxon>Metazoa</taxon>
        <taxon>Chordata</taxon>
        <taxon>Craniata</taxon>
        <taxon>Vertebrata</taxon>
        <taxon>Euteleostomi</taxon>
        <taxon>Archelosauria</taxon>
        <taxon>Archosauria</taxon>
        <taxon>Dinosauria</taxon>
        <taxon>Saurischia</taxon>
        <taxon>Theropoda</taxon>
        <taxon>Coelurosauria</taxon>
        <taxon>Aves</taxon>
        <taxon>Neognathae</taxon>
        <taxon>Neoaves</taxon>
        <taxon>Telluraves</taxon>
        <taxon>Australaves</taxon>
        <taxon>Passeriformes</taxon>
        <taxon>Meliphagoidea</taxon>
        <taxon>Maluridae</taxon>
        <taxon>Malurus</taxon>
    </lineage>
</organism>
<reference evidence="2" key="2">
    <citation type="submission" date="2025-09" db="UniProtKB">
        <authorList>
            <consortium name="Ensembl"/>
        </authorList>
    </citation>
    <scope>IDENTIFICATION</scope>
</reference>
<dbReference type="Proteomes" id="UP000694560">
    <property type="component" value="Unplaced"/>
</dbReference>
<name>A0A8C5U4W9_9PASS</name>
<dbReference type="PANTHER" id="PTHR31230">
    <property type="entry name" value="MYELOID-DERIVED GROWTH FACTOR MYDGF"/>
    <property type="match status" value="1"/>
</dbReference>
<sequence>AVGSPSLEGFQSGCGTWDGPVLGTVGLSAPTLTIPRFCGRKARPKASLLLFLSPGRGITAAPSPTRPRQWQMSVGVSEDSGLFSCSIWRPQGKSYLFFTQFKAEVKGAKIEHAMAYVSPTISIPLRQQSSSVHSPDLHGIPTHHSSTECNIGSRPPAPFLSLS</sequence>
<dbReference type="GO" id="GO:0001938">
    <property type="term" value="P:positive regulation of endothelial cell proliferation"/>
    <property type="evidence" value="ECO:0007669"/>
    <property type="project" value="TreeGrafter"/>
</dbReference>
<dbReference type="GO" id="GO:0045766">
    <property type="term" value="P:positive regulation of angiogenesis"/>
    <property type="evidence" value="ECO:0007669"/>
    <property type="project" value="TreeGrafter"/>
</dbReference>
<evidence type="ECO:0000313" key="2">
    <source>
        <dbReference type="Ensembl" id="ENSMCSP00000016917.1"/>
    </source>
</evidence>
<proteinExistence type="predicted"/>
<dbReference type="AlphaFoldDB" id="A0A8C5U4W9"/>
<evidence type="ECO:0000313" key="3">
    <source>
        <dbReference type="Proteomes" id="UP000694560"/>
    </source>
</evidence>
<reference evidence="2" key="1">
    <citation type="submission" date="2025-08" db="UniProtKB">
        <authorList>
            <consortium name="Ensembl"/>
        </authorList>
    </citation>
    <scope>IDENTIFICATION</scope>
</reference>
<dbReference type="Ensembl" id="ENSMCST00000017350.1">
    <property type="protein sequence ID" value="ENSMCSP00000016917.1"/>
    <property type="gene ID" value="ENSMCSG00000011880.1"/>
</dbReference>
<accession>A0A8C5U4W9</accession>
<dbReference type="PANTHER" id="PTHR31230:SF1">
    <property type="entry name" value="MYELOID-DERIVED GROWTH FACTOR"/>
    <property type="match status" value="1"/>
</dbReference>
<feature type="region of interest" description="Disordered" evidence="1">
    <location>
        <begin position="132"/>
        <end position="163"/>
    </location>
</feature>
<dbReference type="OrthoDB" id="10061830at2759"/>
<keyword evidence="3" id="KW-1185">Reference proteome</keyword>
<evidence type="ECO:0000256" key="1">
    <source>
        <dbReference type="SAM" id="MobiDB-lite"/>
    </source>
</evidence>
<protein>
    <submittedName>
        <fullName evidence="2">Uncharacterized protein</fullName>
    </submittedName>
</protein>
<dbReference type="GO" id="GO:0005615">
    <property type="term" value="C:extracellular space"/>
    <property type="evidence" value="ECO:0007669"/>
    <property type="project" value="TreeGrafter"/>
</dbReference>
<dbReference type="InterPro" id="IPR018887">
    <property type="entry name" value="MYDGF"/>
</dbReference>
<dbReference type="Pfam" id="PF10572">
    <property type="entry name" value="UPF0556"/>
    <property type="match status" value="1"/>
</dbReference>